<sequence>MVVSDDSLELLSKSFPNFKSLVLVSCEGFTTDVLVAIASKCRGNTTSREVLTSIHLWSWVVTREPIQCLITQLSIYVSAVVSLHLHATAISVFNVLNFSEWREQVNHLGLLDLDLALLEEKSVDITDISSDAKKLKHKIWDMSNKLCLNFMRMTIANNIETTLPESVTAKEYLKLVEEHFHFSDKSLAGTLMVELTTIK</sequence>
<dbReference type="InterPro" id="IPR032675">
    <property type="entry name" value="LRR_dom_sf"/>
</dbReference>
<reference evidence="1" key="1">
    <citation type="submission" date="2019-10" db="EMBL/GenBank/DDBJ databases">
        <authorList>
            <person name="Zhang R."/>
            <person name="Pan Y."/>
            <person name="Wang J."/>
            <person name="Ma R."/>
            <person name="Yu S."/>
        </authorList>
    </citation>
    <scope>NUCLEOTIDE SEQUENCE</scope>
    <source>
        <strain evidence="1">LA-IB0</strain>
        <tissue evidence="1">Leaf</tissue>
    </source>
</reference>
<comment type="caution">
    <text evidence="1">The sequence shown here is derived from an EMBL/GenBank/DDBJ whole genome shotgun (WGS) entry which is preliminary data.</text>
</comment>
<dbReference type="EMBL" id="WHWC01000013">
    <property type="protein sequence ID" value="KAG8371343.1"/>
    <property type="molecule type" value="Genomic_DNA"/>
</dbReference>
<keyword evidence="2" id="KW-1185">Reference proteome</keyword>
<gene>
    <name evidence="1" type="ORF">BUALT_Bualt13G0077800</name>
</gene>
<proteinExistence type="predicted"/>
<evidence type="ECO:0000313" key="2">
    <source>
        <dbReference type="Proteomes" id="UP000826271"/>
    </source>
</evidence>
<dbReference type="Gene3D" id="3.80.10.10">
    <property type="entry name" value="Ribonuclease Inhibitor"/>
    <property type="match status" value="1"/>
</dbReference>
<dbReference type="AlphaFoldDB" id="A0AAV6WMC6"/>
<dbReference type="SUPFAM" id="SSF52047">
    <property type="entry name" value="RNI-like"/>
    <property type="match status" value="1"/>
</dbReference>
<name>A0AAV6WMC6_9LAMI</name>
<accession>A0AAV6WMC6</accession>
<evidence type="ECO:0000313" key="1">
    <source>
        <dbReference type="EMBL" id="KAG8371343.1"/>
    </source>
</evidence>
<organism evidence="1 2">
    <name type="scientific">Buddleja alternifolia</name>
    <dbReference type="NCBI Taxonomy" id="168488"/>
    <lineage>
        <taxon>Eukaryota</taxon>
        <taxon>Viridiplantae</taxon>
        <taxon>Streptophyta</taxon>
        <taxon>Embryophyta</taxon>
        <taxon>Tracheophyta</taxon>
        <taxon>Spermatophyta</taxon>
        <taxon>Magnoliopsida</taxon>
        <taxon>eudicotyledons</taxon>
        <taxon>Gunneridae</taxon>
        <taxon>Pentapetalae</taxon>
        <taxon>asterids</taxon>
        <taxon>lamiids</taxon>
        <taxon>Lamiales</taxon>
        <taxon>Scrophulariaceae</taxon>
        <taxon>Buddlejeae</taxon>
        <taxon>Buddleja</taxon>
    </lineage>
</organism>
<protein>
    <submittedName>
        <fullName evidence="1">Uncharacterized protein</fullName>
    </submittedName>
</protein>
<dbReference type="Proteomes" id="UP000826271">
    <property type="component" value="Unassembled WGS sequence"/>
</dbReference>